<evidence type="ECO:0000256" key="2">
    <source>
        <dbReference type="SAM" id="Phobius"/>
    </source>
</evidence>
<dbReference type="InterPro" id="IPR011050">
    <property type="entry name" value="Pectin_lyase_fold/virulence"/>
</dbReference>
<keyword evidence="2" id="KW-0812">Transmembrane</keyword>
<evidence type="ECO:0000256" key="1">
    <source>
        <dbReference type="SAM" id="MobiDB-lite"/>
    </source>
</evidence>
<proteinExistence type="predicted"/>
<feature type="transmembrane region" description="Helical" evidence="2">
    <location>
        <begin position="40"/>
        <end position="59"/>
    </location>
</feature>
<dbReference type="Gene3D" id="2.160.20.10">
    <property type="entry name" value="Single-stranded right-handed beta-helix, Pectin lyase-like"/>
    <property type="match status" value="1"/>
</dbReference>
<evidence type="ECO:0000313" key="4">
    <source>
        <dbReference type="EMBL" id="CAA9464016.1"/>
    </source>
</evidence>
<feature type="domain" description="Right handed beta helix" evidence="3">
    <location>
        <begin position="169"/>
        <end position="340"/>
    </location>
</feature>
<feature type="region of interest" description="Disordered" evidence="1">
    <location>
        <begin position="1"/>
        <end position="28"/>
    </location>
</feature>
<dbReference type="InterPro" id="IPR006626">
    <property type="entry name" value="PbH1"/>
</dbReference>
<gene>
    <name evidence="4" type="ORF">AVDCRST_MAG58-3121</name>
</gene>
<dbReference type="Pfam" id="PF13229">
    <property type="entry name" value="Beta_helix"/>
    <property type="match status" value="1"/>
</dbReference>
<dbReference type="SMART" id="SM00710">
    <property type="entry name" value="PbH1"/>
    <property type="match status" value="4"/>
</dbReference>
<keyword evidence="2" id="KW-0472">Membrane</keyword>
<dbReference type="AlphaFoldDB" id="A0A6J4R4N8"/>
<dbReference type="InterPro" id="IPR039448">
    <property type="entry name" value="Beta_helix"/>
</dbReference>
<protein>
    <recommendedName>
        <fullName evidence="3">Right handed beta helix domain-containing protein</fullName>
    </recommendedName>
</protein>
<dbReference type="InterPro" id="IPR012334">
    <property type="entry name" value="Pectin_lyas_fold"/>
</dbReference>
<evidence type="ECO:0000259" key="3">
    <source>
        <dbReference type="Pfam" id="PF13229"/>
    </source>
</evidence>
<reference evidence="4" key="1">
    <citation type="submission" date="2020-02" db="EMBL/GenBank/DDBJ databases">
        <authorList>
            <person name="Meier V. D."/>
        </authorList>
    </citation>
    <scope>NUCLEOTIDE SEQUENCE</scope>
    <source>
        <strain evidence="4">AVDCRST_MAG58</strain>
    </source>
</reference>
<sequence>MSTRQRAELAITDETRQEGSTAMSVESSKEGFSWSEKKRALAAGLLVAGMMAALSLMPAPSAHAATTFTVNLTADTPDANLSNAACDVNPAASGKQCTLRATIQQANATAGADTIRFAIPGTTGVKTISPASALPQITEQVTIDGYTQTGAHPNTKAIGNDAALKIQLNGTNVGNNGLEIASSSNSVIKGLVINRFGVAGIAVGGDSAANRIEGNFIGTNPAGTLDRGNGTDAVAIFDGPSGTVVGGTTLAARNVLSGNGDTGVFTTNSNANRLQGNYVGTDKSGTKDLGNEAGGVFIQNSQDTIVGGNTVASRNVVSGNGFDGISIVGTGNLNRVVGNLVGTTASGTGPLGNGLNGLVIGTTQTFVGDGTSLGTNTIAFNGQDGIRVQGGTATRIGRSSIFSNGGIGIDLVGGVEDAMGRTANDTGDTDTGPNSLQNFPVITSAKTVSGKTTIEGTLNTTPNEFFDIEFYSNPTGGDEGKIYIGDTFGTTDPSGNVTFTFTPTTAVAAGQTITAVSHNFAGDTSEFSVPRTVASS</sequence>
<organism evidence="4">
    <name type="scientific">uncultured Rubrobacteraceae bacterium</name>
    <dbReference type="NCBI Taxonomy" id="349277"/>
    <lineage>
        <taxon>Bacteria</taxon>
        <taxon>Bacillati</taxon>
        <taxon>Actinomycetota</taxon>
        <taxon>Rubrobacteria</taxon>
        <taxon>Rubrobacterales</taxon>
        <taxon>Rubrobacteraceae</taxon>
        <taxon>environmental samples</taxon>
    </lineage>
</organism>
<dbReference type="SUPFAM" id="SSF51126">
    <property type="entry name" value="Pectin lyase-like"/>
    <property type="match status" value="1"/>
</dbReference>
<keyword evidence="2" id="KW-1133">Transmembrane helix</keyword>
<name>A0A6J4R4N8_9ACTN</name>
<dbReference type="EMBL" id="CADCVF010000065">
    <property type="protein sequence ID" value="CAA9464016.1"/>
    <property type="molecule type" value="Genomic_DNA"/>
</dbReference>
<accession>A0A6J4R4N8</accession>